<proteinExistence type="predicted"/>
<evidence type="ECO:0000313" key="2">
    <source>
        <dbReference type="Proteomes" id="UP001165186"/>
    </source>
</evidence>
<organism evidence="1 2">
    <name type="scientific">Neofusicoccum parvum</name>
    <dbReference type="NCBI Taxonomy" id="310453"/>
    <lineage>
        <taxon>Eukaryota</taxon>
        <taxon>Fungi</taxon>
        <taxon>Dikarya</taxon>
        <taxon>Ascomycota</taxon>
        <taxon>Pezizomycotina</taxon>
        <taxon>Dothideomycetes</taxon>
        <taxon>Dothideomycetes incertae sedis</taxon>
        <taxon>Botryosphaeriales</taxon>
        <taxon>Botryosphaeriaceae</taxon>
        <taxon>Neofusicoccum</taxon>
    </lineage>
</organism>
<reference evidence="1" key="1">
    <citation type="submission" date="2024-09" db="EMBL/GenBank/DDBJ databases">
        <title>Draft Genome Sequences of Neofusicoccum parvum.</title>
        <authorList>
            <person name="Ashida A."/>
            <person name="Camagna M."/>
            <person name="Tanaka A."/>
            <person name="Takemoto D."/>
        </authorList>
    </citation>
    <scope>NUCLEOTIDE SEQUENCE</scope>
    <source>
        <strain evidence="1">PPO83</strain>
    </source>
</reference>
<keyword evidence="2" id="KW-1185">Reference proteome</keyword>
<evidence type="ECO:0000313" key="1">
    <source>
        <dbReference type="EMBL" id="GME29088.1"/>
    </source>
</evidence>
<dbReference type="EMBL" id="BSXG01000056">
    <property type="protein sequence ID" value="GME29088.1"/>
    <property type="molecule type" value="Genomic_DNA"/>
</dbReference>
<protein>
    <submittedName>
        <fullName evidence="1">Ser arg-related nuclear matrix protein</fullName>
    </submittedName>
</protein>
<dbReference type="Proteomes" id="UP001165186">
    <property type="component" value="Unassembled WGS sequence"/>
</dbReference>
<sequence length="176" mass="21520">MAYRDYDDRPRYSSRRYYEPDASRARDYEHVKGRQYPHDPYDRRRTEYYQPDQRRTASQADYDDRYADDYPYANAYDLRDRDRYPPTPPPTASYRVERRRRASWPPCPTAEDLEIALAREADHALRDRKRGDEAPNRGAIDQEPILEEVEEEMARFNQERRFVIQDIWRSEREIFR</sequence>
<name>A0ACB5S8F1_9PEZI</name>
<gene>
    <name evidence="1" type="primary">g2153</name>
    <name evidence="1" type="ORF">NpPPO83_00002153</name>
</gene>
<accession>A0ACB5S8F1</accession>
<comment type="caution">
    <text evidence="1">The sequence shown here is derived from an EMBL/GenBank/DDBJ whole genome shotgun (WGS) entry which is preliminary data.</text>
</comment>